<dbReference type="Gene3D" id="3.90.400.10">
    <property type="entry name" value="Oligo-1,6-glucosidase, Domain 2"/>
    <property type="match status" value="1"/>
</dbReference>
<evidence type="ECO:0000256" key="7">
    <source>
        <dbReference type="ARBA" id="ARBA00023277"/>
    </source>
</evidence>
<comment type="similarity">
    <text evidence="2 10">Belongs to the disproportionating enzyme family.</text>
</comment>
<keyword evidence="7 10" id="KW-0119">Carbohydrate metabolism</keyword>
<dbReference type="InterPro" id="IPR045857">
    <property type="entry name" value="O16G_dom_2"/>
</dbReference>
<organism evidence="12 13">
    <name type="scientific">Anaeroselena agilis</name>
    <dbReference type="NCBI Taxonomy" id="3063788"/>
    <lineage>
        <taxon>Bacteria</taxon>
        <taxon>Bacillati</taxon>
        <taxon>Bacillota</taxon>
        <taxon>Negativicutes</taxon>
        <taxon>Acetonemataceae</taxon>
        <taxon>Anaeroselena</taxon>
    </lineage>
</organism>
<proteinExistence type="inferred from homology"/>
<evidence type="ECO:0000256" key="4">
    <source>
        <dbReference type="ARBA" id="ARBA00020295"/>
    </source>
</evidence>
<dbReference type="Pfam" id="PF02446">
    <property type="entry name" value="Glyco_hydro_77"/>
    <property type="match status" value="2"/>
</dbReference>
<sequence length="1079" mass="120863">MDNDWLLHDSHNQFYRSPFGAVSCRTPVTLRLAVRTPDRPDAAVLRLWRDAGGEEDIPMALWREEGDHRVYQAEIVAPADPGLLWYSFVLHRHGRTFRYGNNSARQGGCGQLYDHTPAAWQITVHRPGATTPQWLKDAVIYQIFVDRFYNGNPGGAIVNPPRNSLIHPYWDAIPFYVRDPRTGAIFAYDFFGGNLRGVLAKLPYLKDLGVTVLYFNPIFESPSNHKYDTGDYKAIDPMFGDNALFAALCARAGELGMKVILDGVFSHTGSDSRYFNRDGRYPELGAYQSRESPCYDWYRFSRWPDEYESWWGIGTLPNVNELEPSYVDFIIEGRDSVARHWARAGVKGWRLDVADELPDEFIRRLRAVLKEEDPDAVLIGEVWEDASNKESYGARRRYFLGDGLDAATGYPFRAVLLDFALGRRDAGEVHAALMSLYENYPRENFYASMNLLGSHDVPRALTLLGEAPDPERMSIIDQARYRLPPAQRRLGLARLKLLALFQMTFPGAPCVYYGDEAGIEGYTDPFNRGTYPWGGEDGDLLAWYRKLTALRHRHAVLRGGEWLPLYAQGDVYGYLRRIGRGQDAFGRPEKANTAVVLLNRSRHEPVRLDLDLGHYADGELYNALADYSPVPVRDGKLSLVLGPLSGALLLKRREDPPAFARAAGVLLHPTSLPGGDLGPSAYRFVDWLAAAGQKWWQILPLNPPGLGASPYQSASAFAGNPALISPAIAVDEAGYQAFLAENALWLDNYALYAALKDRFGGLPWTEWEPGAAERYGPLLADDLERRRREQYRFFAQWRALKNYANAKGVKLIGDLPIFVAHDSADVWANRHLFRLDAAGRPLAVAGVPPDYFSATGQLWGNPLYDWDAMAADGYRWWRERLAQALRLADAVRIDHFRGFEAFWAVPYGEATAERGEWVKGPGAPFFDTLEKHFGRLPVIAEDLGVITPAVESLRDKFALPGMKILQFALEGGDWPDGEDNAVVYTGTHDNDTILGWHRARTGDSDADGDVCWRYIETAYQATACLAIIPLQDILCIGGEARMNTPGTVGGGNWAWRYEEGDITPETAAKLAALAEKYGR</sequence>
<dbReference type="Gene3D" id="2.60.40.1180">
    <property type="entry name" value="Golgi alpha-mannosidase II"/>
    <property type="match status" value="1"/>
</dbReference>
<dbReference type="InterPro" id="IPR003385">
    <property type="entry name" value="Glyco_hydro_77"/>
</dbReference>
<dbReference type="PANTHER" id="PTHR32438">
    <property type="entry name" value="4-ALPHA-GLUCANOTRANSFERASE DPE1, CHLOROPLASTIC/AMYLOPLASTIC"/>
    <property type="match status" value="1"/>
</dbReference>
<feature type="domain" description="Glycosyl hydrolase family 13 catalytic" evidence="11">
    <location>
        <begin position="142"/>
        <end position="551"/>
    </location>
</feature>
<evidence type="ECO:0000313" key="12">
    <source>
        <dbReference type="EMBL" id="MDT8900707.1"/>
    </source>
</evidence>
<evidence type="ECO:0000256" key="1">
    <source>
        <dbReference type="ARBA" id="ARBA00000439"/>
    </source>
</evidence>
<dbReference type="EMBL" id="JAUOZS010000001">
    <property type="protein sequence ID" value="MDT8900707.1"/>
    <property type="molecule type" value="Genomic_DNA"/>
</dbReference>
<dbReference type="InterPro" id="IPR013780">
    <property type="entry name" value="Glyco_hydro_b"/>
</dbReference>
<evidence type="ECO:0000256" key="3">
    <source>
        <dbReference type="ARBA" id="ARBA00012560"/>
    </source>
</evidence>
<evidence type="ECO:0000256" key="5">
    <source>
        <dbReference type="ARBA" id="ARBA00022676"/>
    </source>
</evidence>
<comment type="catalytic activity">
    <reaction evidence="1 10">
        <text>Transfers a segment of a (1-&gt;4)-alpha-D-glucan to a new position in an acceptor, which may be glucose or a (1-&gt;4)-alpha-D-glucan.</text>
        <dbReference type="EC" id="2.4.1.25"/>
    </reaction>
</comment>
<evidence type="ECO:0000259" key="11">
    <source>
        <dbReference type="SMART" id="SM00642"/>
    </source>
</evidence>
<dbReference type="Gene3D" id="2.60.40.10">
    <property type="entry name" value="Immunoglobulins"/>
    <property type="match status" value="1"/>
</dbReference>
<keyword evidence="5 10" id="KW-0328">Glycosyltransferase</keyword>
<comment type="caution">
    <text evidence="12">The sequence shown here is derived from an EMBL/GenBank/DDBJ whole genome shotgun (WGS) entry which is preliminary data.</text>
</comment>
<dbReference type="Proteomes" id="UP001254848">
    <property type="component" value="Unassembled WGS sequence"/>
</dbReference>
<evidence type="ECO:0000256" key="2">
    <source>
        <dbReference type="ARBA" id="ARBA00005684"/>
    </source>
</evidence>
<evidence type="ECO:0000256" key="10">
    <source>
        <dbReference type="RuleBase" id="RU361207"/>
    </source>
</evidence>
<keyword evidence="13" id="KW-1185">Reference proteome</keyword>
<dbReference type="NCBIfam" id="TIGR00217">
    <property type="entry name" value="malQ"/>
    <property type="match status" value="1"/>
</dbReference>
<gene>
    <name evidence="12" type="primary">malQ</name>
    <name evidence="12" type="ORF">Q4T40_05565</name>
</gene>
<dbReference type="InterPro" id="IPR006047">
    <property type="entry name" value="GH13_cat_dom"/>
</dbReference>
<dbReference type="CDD" id="cd11338">
    <property type="entry name" value="AmyAc_CMD"/>
    <property type="match status" value="1"/>
</dbReference>
<dbReference type="InterPro" id="IPR017853">
    <property type="entry name" value="GH"/>
</dbReference>
<keyword evidence="6 10" id="KW-0808">Transferase</keyword>
<evidence type="ECO:0000256" key="8">
    <source>
        <dbReference type="ARBA" id="ARBA00031423"/>
    </source>
</evidence>
<protein>
    <recommendedName>
        <fullName evidence="4 10">4-alpha-glucanotransferase</fullName>
        <ecNumber evidence="3 10">2.4.1.25</ecNumber>
    </recommendedName>
    <alternativeName>
        <fullName evidence="8 10">Amylomaltase</fullName>
    </alternativeName>
    <alternativeName>
        <fullName evidence="9 10">Disproportionating enzyme</fullName>
    </alternativeName>
</protein>
<dbReference type="SUPFAM" id="SSF81296">
    <property type="entry name" value="E set domains"/>
    <property type="match status" value="1"/>
</dbReference>
<dbReference type="Gene3D" id="3.20.20.80">
    <property type="entry name" value="Glycosidases"/>
    <property type="match status" value="3"/>
</dbReference>
<dbReference type="RefSeq" id="WP_413779244.1">
    <property type="nucleotide sequence ID" value="NZ_JAUOZS010000001.1"/>
</dbReference>
<dbReference type="Pfam" id="PF00128">
    <property type="entry name" value="Alpha-amylase"/>
    <property type="match status" value="1"/>
</dbReference>
<dbReference type="InterPro" id="IPR004185">
    <property type="entry name" value="Glyco_hydro_13_lg-like_dom"/>
</dbReference>
<dbReference type="PANTHER" id="PTHR32438:SF5">
    <property type="entry name" value="4-ALPHA-GLUCANOTRANSFERASE DPE1, CHLOROPLASTIC_AMYLOPLASTIC"/>
    <property type="match status" value="1"/>
</dbReference>
<dbReference type="SUPFAM" id="SSF51445">
    <property type="entry name" value="(Trans)glycosidases"/>
    <property type="match status" value="2"/>
</dbReference>
<accession>A0ABU3NWZ3</accession>
<dbReference type="SMART" id="SM00642">
    <property type="entry name" value="Aamy"/>
    <property type="match status" value="1"/>
</dbReference>
<dbReference type="CDD" id="cd02857">
    <property type="entry name" value="E_set_CDase_PDE_N"/>
    <property type="match status" value="1"/>
</dbReference>
<evidence type="ECO:0000256" key="6">
    <source>
        <dbReference type="ARBA" id="ARBA00022679"/>
    </source>
</evidence>
<dbReference type="InterPro" id="IPR013783">
    <property type="entry name" value="Ig-like_fold"/>
</dbReference>
<dbReference type="EC" id="2.4.1.25" evidence="3 10"/>
<name>A0ABU3NWZ3_9FIRM</name>
<reference evidence="12 13" key="1">
    <citation type="submission" date="2023-07" db="EMBL/GenBank/DDBJ databases">
        <title>The novel representative of Negativicutes class, Anaeroselena agilis gen. nov. sp. nov.</title>
        <authorList>
            <person name="Prokofeva M.I."/>
            <person name="Elcheninov A.G."/>
            <person name="Klyukina A."/>
            <person name="Kublanov I.V."/>
            <person name="Frolov E.N."/>
            <person name="Podosokorskaya O.A."/>
        </authorList>
    </citation>
    <scope>NUCLEOTIDE SEQUENCE [LARGE SCALE GENOMIC DNA]</scope>
    <source>
        <strain evidence="12 13">4137-cl</strain>
    </source>
</reference>
<dbReference type="InterPro" id="IPR014756">
    <property type="entry name" value="Ig_E-set"/>
</dbReference>
<evidence type="ECO:0000256" key="9">
    <source>
        <dbReference type="ARBA" id="ARBA00031501"/>
    </source>
</evidence>
<dbReference type="GO" id="GO:0004134">
    <property type="term" value="F:4-alpha-glucanotransferase activity"/>
    <property type="evidence" value="ECO:0007669"/>
    <property type="project" value="UniProtKB-EC"/>
</dbReference>
<evidence type="ECO:0000313" key="13">
    <source>
        <dbReference type="Proteomes" id="UP001254848"/>
    </source>
</evidence>